<name>A0A4Y3KKD2_9CELL</name>
<comment type="caution">
    <text evidence="2">The sequence shown here is derived from an EMBL/GenBank/DDBJ whole genome shotgun (WGS) entry which is preliminary data.</text>
</comment>
<evidence type="ECO:0000313" key="2">
    <source>
        <dbReference type="EMBL" id="GEA83814.1"/>
    </source>
</evidence>
<reference evidence="2 3" key="1">
    <citation type="submission" date="2019-06" db="EMBL/GenBank/DDBJ databases">
        <title>Whole genome shotgun sequence of Cellulomonas gelida NBRC 3748.</title>
        <authorList>
            <person name="Hosoyama A."/>
            <person name="Uohara A."/>
            <person name="Ohji S."/>
            <person name="Ichikawa N."/>
        </authorList>
    </citation>
    <scope>NUCLEOTIDE SEQUENCE [LARGE SCALE GENOMIC DNA]</scope>
    <source>
        <strain evidence="2 3">NBRC 3748</strain>
    </source>
</reference>
<feature type="region of interest" description="Disordered" evidence="1">
    <location>
        <begin position="131"/>
        <end position="152"/>
    </location>
</feature>
<evidence type="ECO:0000256" key="1">
    <source>
        <dbReference type="SAM" id="MobiDB-lite"/>
    </source>
</evidence>
<dbReference type="AlphaFoldDB" id="A0A4Y3KKD2"/>
<accession>A0A4Y3KKD2</accession>
<gene>
    <name evidence="2" type="ORF">CGE01nite_10650</name>
</gene>
<keyword evidence="3" id="KW-1185">Reference proteome</keyword>
<evidence type="ECO:0000313" key="3">
    <source>
        <dbReference type="Proteomes" id="UP000320461"/>
    </source>
</evidence>
<dbReference type="Proteomes" id="UP000320461">
    <property type="component" value="Unassembled WGS sequence"/>
</dbReference>
<sequence>MPSEVQRGDDIILRVGDGGRRWELSWTRRDAAFLRDVIEAVVDGRVTEIFGLARSEVRVTLRDGTVAETAQADVPLGCLPGPWRRRSQVRRVDYVSYRRTKRGERCPRRAARLHDASANIRPHPATKLLPHTDQCPINGTRSRLLPWRQDSR</sequence>
<proteinExistence type="predicted"/>
<protein>
    <submittedName>
        <fullName evidence="2">Uncharacterized protein</fullName>
    </submittedName>
</protein>
<dbReference type="EMBL" id="BJLQ01000007">
    <property type="protein sequence ID" value="GEA83814.1"/>
    <property type="molecule type" value="Genomic_DNA"/>
</dbReference>
<organism evidence="2 3">
    <name type="scientific">Cellulomonas gelida</name>
    <dbReference type="NCBI Taxonomy" id="1712"/>
    <lineage>
        <taxon>Bacteria</taxon>
        <taxon>Bacillati</taxon>
        <taxon>Actinomycetota</taxon>
        <taxon>Actinomycetes</taxon>
        <taxon>Micrococcales</taxon>
        <taxon>Cellulomonadaceae</taxon>
        <taxon>Cellulomonas</taxon>
    </lineage>
</organism>